<organism evidence="1">
    <name type="scientific">Tanacetum cinerariifolium</name>
    <name type="common">Dalmatian daisy</name>
    <name type="synonym">Chrysanthemum cinerariifolium</name>
    <dbReference type="NCBI Taxonomy" id="118510"/>
    <lineage>
        <taxon>Eukaryota</taxon>
        <taxon>Viridiplantae</taxon>
        <taxon>Streptophyta</taxon>
        <taxon>Embryophyta</taxon>
        <taxon>Tracheophyta</taxon>
        <taxon>Spermatophyta</taxon>
        <taxon>Magnoliopsida</taxon>
        <taxon>eudicotyledons</taxon>
        <taxon>Gunneridae</taxon>
        <taxon>Pentapetalae</taxon>
        <taxon>asterids</taxon>
        <taxon>campanulids</taxon>
        <taxon>Asterales</taxon>
        <taxon>Asteraceae</taxon>
        <taxon>Asteroideae</taxon>
        <taxon>Anthemideae</taxon>
        <taxon>Anthemidinae</taxon>
        <taxon>Tanacetum</taxon>
    </lineage>
</organism>
<evidence type="ECO:0000313" key="1">
    <source>
        <dbReference type="EMBL" id="GEU67518.1"/>
    </source>
</evidence>
<accession>A0A6L2M0M9</accession>
<dbReference type="AlphaFoldDB" id="A0A6L2M0M9"/>
<comment type="caution">
    <text evidence="1">The sequence shown here is derived from an EMBL/GenBank/DDBJ whole genome shotgun (WGS) entry which is preliminary data.</text>
</comment>
<name>A0A6L2M0M9_TANCI</name>
<dbReference type="EMBL" id="BKCJ010005580">
    <property type="protein sequence ID" value="GEU67518.1"/>
    <property type="molecule type" value="Genomic_DNA"/>
</dbReference>
<protein>
    <submittedName>
        <fullName evidence="1">Uncharacterized protein</fullName>
    </submittedName>
</protein>
<gene>
    <name evidence="1" type="ORF">Tci_039496</name>
</gene>
<proteinExistence type="predicted"/>
<reference evidence="1" key="1">
    <citation type="journal article" date="2019" name="Sci. Rep.">
        <title>Draft genome of Tanacetum cinerariifolium, the natural source of mosquito coil.</title>
        <authorList>
            <person name="Yamashiro T."/>
            <person name="Shiraishi A."/>
            <person name="Satake H."/>
            <person name="Nakayama K."/>
        </authorList>
    </citation>
    <scope>NUCLEOTIDE SEQUENCE</scope>
</reference>
<sequence>MSIYDFMTLPFWSDAKIAEESHHLSLSMLERVLSDTTAPTTKGSIILLPTPDEIVASLPDSHLIEDNLERDEGVSTRAVSAPTMLLRKRLGAPPSIAVVSASEPSYVGTLAPTSTFGRVFPLELLLLVVVLGSPGLSTATRSEEIDLTLFPLAPGPYHMPYSYEGVSSPLYTKKEWNEPHASKCSISCKDILKDLNVCRKALDRTTTPAKLKRTESLLPLELSNRVNVLSALLVSYGYELNSHYASLVSSKAHLQEKFDKKKGDVKLLHLERLLSSDELHAALARVTSLGINYGVESGLRMGRTNVELEATIQKVFNFHVGAKANFAKALDDFPTTLFPFLSKIVAASEGSLSDDAQILSDKFVLSATSVAAAPSNVNEALKRVPL</sequence>